<dbReference type="PROSITE" id="PS51203">
    <property type="entry name" value="CS"/>
    <property type="match status" value="1"/>
</dbReference>
<accession>A0A8X6MW26</accession>
<dbReference type="Pfam" id="PF21413">
    <property type="entry name" value="SHQ1-like_CS"/>
    <property type="match status" value="1"/>
</dbReference>
<dbReference type="InterPro" id="IPR007052">
    <property type="entry name" value="CS_dom"/>
</dbReference>
<dbReference type="Proteomes" id="UP000887013">
    <property type="component" value="Unassembled WGS sequence"/>
</dbReference>
<comment type="caution">
    <text evidence="5">The sequence shown here is derived from an EMBL/GenBank/DDBJ whole genome shotgun (WGS) entry which is preliminary data.</text>
</comment>
<comment type="similarity">
    <text evidence="1">Belongs to the SHQ1 family.</text>
</comment>
<dbReference type="InterPro" id="IPR007009">
    <property type="entry name" value="Shq1_C"/>
</dbReference>
<dbReference type="PANTHER" id="PTHR12967">
    <property type="entry name" value="PROTEIN SHQ1 HOMOLOG"/>
    <property type="match status" value="1"/>
</dbReference>
<dbReference type="OrthoDB" id="73639at2759"/>
<feature type="region of interest" description="Disordered" evidence="3">
    <location>
        <begin position="508"/>
        <end position="565"/>
    </location>
</feature>
<dbReference type="InterPro" id="IPR048696">
    <property type="entry name" value="SHQ1-like_CS"/>
</dbReference>
<dbReference type="SUPFAM" id="SSF49764">
    <property type="entry name" value="HSP20-like chaperones"/>
    <property type="match status" value="1"/>
</dbReference>
<dbReference type="Gene3D" id="2.60.40.790">
    <property type="match status" value="1"/>
</dbReference>
<name>A0A8X6MW26_NEPPI</name>
<evidence type="ECO:0000313" key="6">
    <source>
        <dbReference type="Proteomes" id="UP000887013"/>
    </source>
</evidence>
<feature type="region of interest" description="Disordered" evidence="3">
    <location>
        <begin position="463"/>
        <end position="484"/>
    </location>
</feature>
<feature type="domain" description="CS" evidence="4">
    <location>
        <begin position="36"/>
        <end position="126"/>
    </location>
</feature>
<sequence length="577" mass="66100">MISTGCKNYNVFLIVIQSIKTPQLFWRAHVIGNSTMLTPAFDLTQNEEFLVISIQVPYAKFSEVEIDYDDYSFMFYCKPYYLRLNLPGKVVCCEKPVYTYDVDKRIFTIHAAKAHKGEVFIGLDLINNLLDSKKGKSVGIPKIEILESTDDVQESEEVDWSIEQVPSKDEFGHLKIFGKQCGFANSYSFSVFEMKEEAREIFDVTDPECKNRFEERLQKESECFNDEHYLADLFEDEEVQRLIHYKPDWVDLHDEVQNNISEDKIQFTSEEKDRMRKLPSKEYLLDKAQCRTAFLSLIDILFAYAYNKRTTEGENNVESAWTINKISAALCWLETFTSISEVAMSCIRRSLIYPLYRHFELSVTVLEDVRKIIVLGRKYIIKCLLEIHEMFNLSEPRYILNDLFIVDYIVWLQTKSCRSKELVSLAASLEKVLLTKGDIGLNLVDIETLARVAWMSRDTLLNSSNSANNKEQKPNIENSKSQNSTDTAVLCSNLEKLSLDANNQENVEVVSSANESDSEYEVCSSCTSDSSDSDSSSYESEIMDSDDSDNASDSDDDTENSDGDDLYCRLLGAAIEE</sequence>
<feature type="compositionally biased region" description="Low complexity" evidence="3">
    <location>
        <begin position="524"/>
        <end position="540"/>
    </location>
</feature>
<evidence type="ECO:0000259" key="4">
    <source>
        <dbReference type="PROSITE" id="PS51203"/>
    </source>
</evidence>
<keyword evidence="6" id="KW-1185">Reference proteome</keyword>
<reference evidence="5" key="1">
    <citation type="submission" date="2020-08" db="EMBL/GenBank/DDBJ databases">
        <title>Multicomponent nature underlies the extraordinary mechanical properties of spider dragline silk.</title>
        <authorList>
            <person name="Kono N."/>
            <person name="Nakamura H."/>
            <person name="Mori M."/>
            <person name="Yoshida Y."/>
            <person name="Ohtoshi R."/>
            <person name="Malay A.D."/>
            <person name="Moran D.A.P."/>
            <person name="Tomita M."/>
            <person name="Numata K."/>
            <person name="Arakawa K."/>
        </authorList>
    </citation>
    <scope>NUCLEOTIDE SEQUENCE</scope>
</reference>
<evidence type="ECO:0000256" key="2">
    <source>
        <dbReference type="ARBA" id="ARBA00013750"/>
    </source>
</evidence>
<dbReference type="Pfam" id="PF04925">
    <property type="entry name" value="SHQ1"/>
    <property type="match status" value="1"/>
</dbReference>
<dbReference type="InterPro" id="IPR039742">
    <property type="entry name" value="Shq1"/>
</dbReference>
<evidence type="ECO:0000256" key="1">
    <source>
        <dbReference type="ARBA" id="ARBA00005607"/>
    </source>
</evidence>
<dbReference type="AlphaFoldDB" id="A0A8X6MW26"/>
<dbReference type="GO" id="GO:0000493">
    <property type="term" value="P:box H/ACA snoRNP assembly"/>
    <property type="evidence" value="ECO:0007669"/>
    <property type="project" value="InterPro"/>
</dbReference>
<dbReference type="GO" id="GO:0005654">
    <property type="term" value="C:nucleoplasm"/>
    <property type="evidence" value="ECO:0007669"/>
    <property type="project" value="TreeGrafter"/>
</dbReference>
<organism evidence="5 6">
    <name type="scientific">Nephila pilipes</name>
    <name type="common">Giant wood spider</name>
    <name type="synonym">Nephila maculata</name>
    <dbReference type="NCBI Taxonomy" id="299642"/>
    <lineage>
        <taxon>Eukaryota</taxon>
        <taxon>Metazoa</taxon>
        <taxon>Ecdysozoa</taxon>
        <taxon>Arthropoda</taxon>
        <taxon>Chelicerata</taxon>
        <taxon>Arachnida</taxon>
        <taxon>Araneae</taxon>
        <taxon>Araneomorphae</taxon>
        <taxon>Entelegynae</taxon>
        <taxon>Araneoidea</taxon>
        <taxon>Nephilidae</taxon>
        <taxon>Nephila</taxon>
    </lineage>
</organism>
<protein>
    <recommendedName>
        <fullName evidence="2">Protein SHQ1 homolog</fullName>
    </recommendedName>
</protein>
<evidence type="ECO:0000256" key="3">
    <source>
        <dbReference type="SAM" id="MobiDB-lite"/>
    </source>
</evidence>
<dbReference type="EMBL" id="BMAW01002856">
    <property type="protein sequence ID" value="GFS80659.1"/>
    <property type="molecule type" value="Genomic_DNA"/>
</dbReference>
<evidence type="ECO:0000313" key="5">
    <source>
        <dbReference type="EMBL" id="GFS80659.1"/>
    </source>
</evidence>
<dbReference type="GO" id="GO:0051082">
    <property type="term" value="F:unfolded protein binding"/>
    <property type="evidence" value="ECO:0007669"/>
    <property type="project" value="TreeGrafter"/>
</dbReference>
<dbReference type="GO" id="GO:0005737">
    <property type="term" value="C:cytoplasm"/>
    <property type="evidence" value="ECO:0007669"/>
    <property type="project" value="TreeGrafter"/>
</dbReference>
<dbReference type="PANTHER" id="PTHR12967:SF0">
    <property type="entry name" value="PROTEIN SHQ1 HOMOLOG"/>
    <property type="match status" value="1"/>
</dbReference>
<proteinExistence type="inferred from homology"/>
<gene>
    <name evidence="5" type="primary">SHQ1</name>
    <name evidence="5" type="ORF">NPIL_173541</name>
</gene>
<dbReference type="InterPro" id="IPR008978">
    <property type="entry name" value="HSP20-like_chaperone"/>
</dbReference>
<feature type="compositionally biased region" description="Acidic residues" evidence="3">
    <location>
        <begin position="541"/>
        <end position="565"/>
    </location>
</feature>